<reference evidence="2 3" key="1">
    <citation type="submission" date="2017-08" db="EMBL/GenBank/DDBJ databases">
        <title>Substantial Increase in Enzyme Production by Combined Drug-Resistance Mutations in Paenibacillus agaridevorans.</title>
        <authorList>
            <person name="Tanaka Y."/>
            <person name="Funane K."/>
            <person name="Hosaka T."/>
            <person name="Shiwa Y."/>
            <person name="Fujita N."/>
            <person name="Miyazaki T."/>
            <person name="Yoshikawa H."/>
            <person name="Murakami K."/>
            <person name="Kasahara K."/>
            <person name="Inaoka T."/>
            <person name="Hiraga Y."/>
            <person name="Ochi K."/>
        </authorList>
    </citation>
    <scope>NUCLEOTIDE SEQUENCE [LARGE SCALE GENOMIC DNA]</scope>
    <source>
        <strain evidence="2 3">T-3040</strain>
    </source>
</reference>
<protein>
    <recommendedName>
        <fullName evidence="1">Na+-translocating membrane potential-generating system MpsC domain-containing protein</fullName>
    </recommendedName>
</protein>
<accession>A0A2R5EKR6</accession>
<organism evidence="2 3">
    <name type="scientific">Paenibacillus agaridevorans</name>
    <dbReference type="NCBI Taxonomy" id="171404"/>
    <lineage>
        <taxon>Bacteria</taxon>
        <taxon>Bacillati</taxon>
        <taxon>Bacillota</taxon>
        <taxon>Bacilli</taxon>
        <taxon>Bacillales</taxon>
        <taxon>Paenibacillaceae</taxon>
        <taxon>Paenibacillus</taxon>
    </lineage>
</organism>
<dbReference type="AlphaFoldDB" id="A0A2R5EKR6"/>
<dbReference type="Pfam" id="PF10057">
    <property type="entry name" value="MpsC"/>
    <property type="match status" value="2"/>
</dbReference>
<evidence type="ECO:0000313" key="2">
    <source>
        <dbReference type="EMBL" id="GBG07236.1"/>
    </source>
</evidence>
<keyword evidence="3" id="KW-1185">Reference proteome</keyword>
<sequence length="219" mass="25688">MLRDAFGKGPQSIYVSVDRPYIVIYLRNFLTPTERILLNQGQQQTIRHTRDIVMSWLVPEIKAYLLVLTGISNLDFYYDWELPYHSGVFVGQWSDENAAIEESAAAEEDREPYAGQEELHRELILMSGRIQKEPEHIYSRQLNKRTLLVVRNGILIDLSKELIRLRDEEHLKEALTRLEKQFVRDNKHVEQILNARIVDVFVDWDFGRDRSVIVLILSP</sequence>
<name>A0A2R5EKR6_9BACL</name>
<feature type="domain" description="Na+-translocating membrane potential-generating system MpsC" evidence="1">
    <location>
        <begin position="130"/>
        <end position="218"/>
    </location>
</feature>
<dbReference type="InterPro" id="IPR018745">
    <property type="entry name" value="MpsC"/>
</dbReference>
<dbReference type="Proteomes" id="UP000245202">
    <property type="component" value="Unassembled WGS sequence"/>
</dbReference>
<dbReference type="EMBL" id="BDQX01000084">
    <property type="protein sequence ID" value="GBG07236.1"/>
    <property type="molecule type" value="Genomic_DNA"/>
</dbReference>
<gene>
    <name evidence="2" type="ORF">PAT3040_01784</name>
</gene>
<feature type="domain" description="Na+-translocating membrane potential-generating system MpsC" evidence="1">
    <location>
        <begin position="3"/>
        <end position="82"/>
    </location>
</feature>
<evidence type="ECO:0000259" key="1">
    <source>
        <dbReference type="Pfam" id="PF10057"/>
    </source>
</evidence>
<proteinExistence type="predicted"/>
<comment type="caution">
    <text evidence="2">The sequence shown here is derived from an EMBL/GenBank/DDBJ whole genome shotgun (WGS) entry which is preliminary data.</text>
</comment>
<evidence type="ECO:0000313" key="3">
    <source>
        <dbReference type="Proteomes" id="UP000245202"/>
    </source>
</evidence>